<sequence length="122" mass="13306">MTTVPTITVTASSNVQNACISHHRPEGLTHHLQPNPFDVVFITIKRPAASQGVQSKSITNKHTLIKSARKQATQISHAHLPLAMIIARPIQLQRGPEQEGRSSQNLAARRSQFADTTLLGVC</sequence>
<accession>A0A484F9S2</accession>
<reference evidence="2" key="2">
    <citation type="journal article" date="2019" name="Mol. Plant Microbe Interact.">
        <title>Genome sequence resources for four phytopathogenic fungi from the Colletotrichum orbiculare species complex.</title>
        <authorList>
            <person name="Gan P."/>
            <person name="Tsushima A."/>
            <person name="Narusaka M."/>
            <person name="Narusaka Y."/>
            <person name="Takano Y."/>
            <person name="Kubo Y."/>
            <person name="Shirasu K."/>
        </authorList>
    </citation>
    <scope>GENOME REANNOTATION</scope>
    <source>
        <strain evidence="2">104-T / ATCC 96160 / CBS 514.97 / LARS 414 / MAFF 240422</strain>
    </source>
</reference>
<dbReference type="AlphaFoldDB" id="A0A484F9S2"/>
<dbReference type="Proteomes" id="UP000014480">
    <property type="component" value="Unassembled WGS sequence"/>
</dbReference>
<gene>
    <name evidence="1" type="ORF">Cob_v012097</name>
</gene>
<evidence type="ECO:0000313" key="1">
    <source>
        <dbReference type="EMBL" id="TDZ15030.1"/>
    </source>
</evidence>
<reference evidence="2" key="1">
    <citation type="journal article" date="2013" name="New Phytol.">
        <title>Comparative genomic and transcriptomic analyses reveal the hemibiotrophic stage shift of Colletotrichum fungi.</title>
        <authorList>
            <person name="Gan P."/>
            <person name="Ikeda K."/>
            <person name="Irieda H."/>
            <person name="Narusaka M."/>
            <person name="O'Connell R.J."/>
            <person name="Narusaka Y."/>
            <person name="Takano Y."/>
            <person name="Kubo Y."/>
            <person name="Shirasu K."/>
        </authorList>
    </citation>
    <scope>NUCLEOTIDE SEQUENCE [LARGE SCALE GENOMIC DNA]</scope>
    <source>
        <strain evidence="2">104-T / ATCC 96160 / CBS 514.97 / LARS 414 / MAFF 240422</strain>
    </source>
</reference>
<dbReference type="EMBL" id="AMCV02000045">
    <property type="protein sequence ID" value="TDZ15030.1"/>
    <property type="molecule type" value="Genomic_DNA"/>
</dbReference>
<name>A0A484F9S2_COLOR</name>
<organism evidence="1 2">
    <name type="scientific">Colletotrichum orbiculare (strain 104-T / ATCC 96160 / CBS 514.97 / LARS 414 / MAFF 240422)</name>
    <name type="common">Cucumber anthracnose fungus</name>
    <name type="synonym">Colletotrichum lagenarium</name>
    <dbReference type="NCBI Taxonomy" id="1213857"/>
    <lineage>
        <taxon>Eukaryota</taxon>
        <taxon>Fungi</taxon>
        <taxon>Dikarya</taxon>
        <taxon>Ascomycota</taxon>
        <taxon>Pezizomycotina</taxon>
        <taxon>Sordariomycetes</taxon>
        <taxon>Hypocreomycetidae</taxon>
        <taxon>Glomerellales</taxon>
        <taxon>Glomerellaceae</taxon>
        <taxon>Colletotrichum</taxon>
        <taxon>Colletotrichum orbiculare species complex</taxon>
    </lineage>
</organism>
<protein>
    <submittedName>
        <fullName evidence="1">Uncharacterized protein</fullName>
    </submittedName>
</protein>
<proteinExistence type="predicted"/>
<evidence type="ECO:0000313" key="2">
    <source>
        <dbReference type="Proteomes" id="UP000014480"/>
    </source>
</evidence>
<keyword evidence="2" id="KW-1185">Reference proteome</keyword>
<comment type="caution">
    <text evidence="1">The sequence shown here is derived from an EMBL/GenBank/DDBJ whole genome shotgun (WGS) entry which is preliminary data.</text>
</comment>